<dbReference type="EMBL" id="GG745335">
    <property type="protein sequence ID" value="KNE59950.1"/>
    <property type="molecule type" value="Genomic_DNA"/>
</dbReference>
<organism evidence="2 3">
    <name type="scientific">Allomyces macrogynus (strain ATCC 38327)</name>
    <name type="common">Allomyces javanicus var. macrogynus</name>
    <dbReference type="NCBI Taxonomy" id="578462"/>
    <lineage>
        <taxon>Eukaryota</taxon>
        <taxon>Fungi</taxon>
        <taxon>Fungi incertae sedis</taxon>
        <taxon>Blastocladiomycota</taxon>
        <taxon>Blastocladiomycetes</taxon>
        <taxon>Blastocladiales</taxon>
        <taxon>Blastocladiaceae</taxon>
        <taxon>Allomyces</taxon>
    </lineage>
</organism>
<dbReference type="VEuPathDB" id="FungiDB:AMAG_05396"/>
<reference evidence="3" key="2">
    <citation type="submission" date="2009-11" db="EMBL/GenBank/DDBJ databases">
        <title>The Genome Sequence of Allomyces macrogynus strain ATCC 38327.</title>
        <authorList>
            <consortium name="The Broad Institute Genome Sequencing Platform"/>
            <person name="Russ C."/>
            <person name="Cuomo C."/>
            <person name="Shea T."/>
            <person name="Young S.K."/>
            <person name="Zeng Q."/>
            <person name="Koehrsen M."/>
            <person name="Haas B."/>
            <person name="Borodovsky M."/>
            <person name="Guigo R."/>
            <person name="Alvarado L."/>
            <person name="Berlin A."/>
            <person name="Borenstein D."/>
            <person name="Chen Z."/>
            <person name="Engels R."/>
            <person name="Freedman E."/>
            <person name="Gellesch M."/>
            <person name="Goldberg J."/>
            <person name="Griggs A."/>
            <person name="Gujja S."/>
            <person name="Heiman D."/>
            <person name="Hepburn T."/>
            <person name="Howarth C."/>
            <person name="Jen D."/>
            <person name="Larson L."/>
            <person name="Lewis B."/>
            <person name="Mehta T."/>
            <person name="Park D."/>
            <person name="Pearson M."/>
            <person name="Roberts A."/>
            <person name="Saif S."/>
            <person name="Shenoy N."/>
            <person name="Sisk P."/>
            <person name="Stolte C."/>
            <person name="Sykes S."/>
            <person name="Walk T."/>
            <person name="White J."/>
            <person name="Yandava C."/>
            <person name="Burger G."/>
            <person name="Gray M.W."/>
            <person name="Holland P.W.H."/>
            <person name="King N."/>
            <person name="Lang F.B.F."/>
            <person name="Roger A.J."/>
            <person name="Ruiz-Trillo I."/>
            <person name="Lander E."/>
            <person name="Nusbaum C."/>
        </authorList>
    </citation>
    <scope>NUCLEOTIDE SEQUENCE [LARGE SCALE GENOMIC DNA]</scope>
    <source>
        <strain evidence="3">ATCC 38327</strain>
    </source>
</reference>
<gene>
    <name evidence="2" type="ORF">AMAG_05396</name>
</gene>
<name>A0A0L0SC13_ALLM3</name>
<keyword evidence="3" id="KW-1185">Reference proteome</keyword>
<dbReference type="Proteomes" id="UP000054350">
    <property type="component" value="Unassembled WGS sequence"/>
</dbReference>
<evidence type="ECO:0000256" key="1">
    <source>
        <dbReference type="SAM" id="MobiDB-lite"/>
    </source>
</evidence>
<accession>A0A0L0SC13</accession>
<protein>
    <submittedName>
        <fullName evidence="2">Uncharacterized protein</fullName>
    </submittedName>
</protein>
<evidence type="ECO:0000313" key="3">
    <source>
        <dbReference type="Proteomes" id="UP000054350"/>
    </source>
</evidence>
<dbReference type="AlphaFoldDB" id="A0A0L0SC13"/>
<reference evidence="2 3" key="1">
    <citation type="submission" date="2009-11" db="EMBL/GenBank/DDBJ databases">
        <title>Annotation of Allomyces macrogynus ATCC 38327.</title>
        <authorList>
            <consortium name="The Broad Institute Genome Sequencing Platform"/>
            <person name="Russ C."/>
            <person name="Cuomo C."/>
            <person name="Burger G."/>
            <person name="Gray M.W."/>
            <person name="Holland P.W.H."/>
            <person name="King N."/>
            <person name="Lang F.B.F."/>
            <person name="Roger A.J."/>
            <person name="Ruiz-Trillo I."/>
            <person name="Young S.K."/>
            <person name="Zeng Q."/>
            <person name="Gargeya S."/>
            <person name="Fitzgerald M."/>
            <person name="Haas B."/>
            <person name="Abouelleil A."/>
            <person name="Alvarado L."/>
            <person name="Arachchi H.M."/>
            <person name="Berlin A."/>
            <person name="Chapman S.B."/>
            <person name="Gearin G."/>
            <person name="Goldberg J."/>
            <person name="Griggs A."/>
            <person name="Gujja S."/>
            <person name="Hansen M."/>
            <person name="Heiman D."/>
            <person name="Howarth C."/>
            <person name="Larimer J."/>
            <person name="Lui A."/>
            <person name="MacDonald P.J.P."/>
            <person name="McCowen C."/>
            <person name="Montmayeur A."/>
            <person name="Murphy C."/>
            <person name="Neiman D."/>
            <person name="Pearson M."/>
            <person name="Priest M."/>
            <person name="Roberts A."/>
            <person name="Saif S."/>
            <person name="Shea T."/>
            <person name="Sisk P."/>
            <person name="Stolte C."/>
            <person name="Sykes S."/>
            <person name="Wortman J."/>
            <person name="Nusbaum C."/>
            <person name="Birren B."/>
        </authorList>
    </citation>
    <scope>NUCLEOTIDE SEQUENCE [LARGE SCALE GENOMIC DNA]</scope>
    <source>
        <strain evidence="2 3">ATCC 38327</strain>
    </source>
</reference>
<proteinExistence type="predicted"/>
<sequence>MACGAYRAHLKRHLDPVPQTHLFRKFRAAADAGTLDVILDRALGTARHGTPASTTPPSPPVRTPASSSTSAFASTPGVPTLAAARDLLRAMARLETVAATAPGFLEHAQVAHPAAIRHDFAALVDAEVDCAKYDDALVHVPAASIWRHSRPAFPTGEARRLPVL</sequence>
<feature type="compositionally biased region" description="Low complexity" evidence="1">
    <location>
        <begin position="63"/>
        <end position="75"/>
    </location>
</feature>
<feature type="region of interest" description="Disordered" evidence="1">
    <location>
        <begin position="47"/>
        <end position="75"/>
    </location>
</feature>
<evidence type="ECO:0000313" key="2">
    <source>
        <dbReference type="EMBL" id="KNE59950.1"/>
    </source>
</evidence>